<keyword evidence="3" id="KW-0547">Nucleotide-binding</keyword>
<dbReference type="Proteomes" id="UP001164965">
    <property type="component" value="Chromosome"/>
</dbReference>
<dbReference type="PANTHER" id="PTHR43394:SF1">
    <property type="entry name" value="ATP-BINDING CASSETTE SUB-FAMILY B MEMBER 10, MITOCHONDRIAL"/>
    <property type="match status" value="1"/>
</dbReference>
<dbReference type="InterPro" id="IPR036640">
    <property type="entry name" value="ABC1_TM_sf"/>
</dbReference>
<sequence>MSTAPAQSWRGVATEDTDTDDLTVSTSLALAARSRALLGSLVRPHRHWAWVALVLAVAESVAALAGPLLIAAAIDTGVPAALQGRTGPVVWIAIAYTAAGVASAGLRAAFLLIAGRVGQDILLDLRTRVFRHVQRLSVSFHERYTSGRVISRLTSDLDSLSELLQQGLDELLFSLLSIVTVTVVLLYLDLPLAVVVLVGFGPLLALTRWYRRRSAASYRTNRTAIAEVVVAFVESMNGIRAVQAYRRERRNTEIMDEVGGRYRDSNARAAGLLATYASTLRAVGNVTLVVVLGYGAHRVSGGALQIGVLTAFVLYLRRLYGPLDQLAMFLNSYQSASAALEKLSGLLQEPLAVEEPAEPVALSAHAAGAVHFNGVEFAYSSAPERTVLHHLDLAVPAGQVVAVVGATGAGKSTVAKLLARFYDPTAGAITLDGVDLRALSEADLRRSVVLVTQESFLFGGSVLDNIALGRPGATRDEVEAAARAVGAWAFIEALPDGIDTDVRKRGGRLSAGQRQLVAFARAFLADPAVLLLDEATSSMDVPSERTVQAALETVLQARTAVIIAHRLSTVLIADRVLVVDGGRVVEDGSPAELVAAGGAFAELHAQWEHSLA</sequence>
<feature type="transmembrane region" description="Helical" evidence="7">
    <location>
        <begin position="89"/>
        <end position="113"/>
    </location>
</feature>
<evidence type="ECO:0000256" key="6">
    <source>
        <dbReference type="ARBA" id="ARBA00023136"/>
    </source>
</evidence>
<dbReference type="Pfam" id="PF00664">
    <property type="entry name" value="ABC_membrane"/>
    <property type="match status" value="1"/>
</dbReference>
<feature type="domain" description="ABC transmembrane type-1" evidence="9">
    <location>
        <begin position="50"/>
        <end position="335"/>
    </location>
</feature>
<dbReference type="PANTHER" id="PTHR43394">
    <property type="entry name" value="ATP-DEPENDENT PERMEASE MDL1, MITOCHONDRIAL"/>
    <property type="match status" value="1"/>
</dbReference>
<dbReference type="SUPFAM" id="SSF90123">
    <property type="entry name" value="ABC transporter transmembrane region"/>
    <property type="match status" value="1"/>
</dbReference>
<gene>
    <name evidence="10" type="ORF">RHODO2019_13965</name>
</gene>
<keyword evidence="6 7" id="KW-0472">Membrane</keyword>
<keyword evidence="2 7" id="KW-0812">Transmembrane</keyword>
<dbReference type="InterPro" id="IPR003439">
    <property type="entry name" value="ABC_transporter-like_ATP-bd"/>
</dbReference>
<dbReference type="InterPro" id="IPR011527">
    <property type="entry name" value="ABC1_TM_dom"/>
</dbReference>
<evidence type="ECO:0000256" key="7">
    <source>
        <dbReference type="SAM" id="Phobius"/>
    </source>
</evidence>
<dbReference type="RefSeq" id="WP_265382358.1">
    <property type="nucleotide sequence ID" value="NZ_CP110615.1"/>
</dbReference>
<evidence type="ECO:0000256" key="1">
    <source>
        <dbReference type="ARBA" id="ARBA00004651"/>
    </source>
</evidence>
<dbReference type="EMBL" id="CP110615">
    <property type="protein sequence ID" value="UZJ24251.1"/>
    <property type="molecule type" value="Genomic_DNA"/>
</dbReference>
<organism evidence="10 11">
    <name type="scientific">Rhodococcus antarcticus</name>
    <dbReference type="NCBI Taxonomy" id="2987751"/>
    <lineage>
        <taxon>Bacteria</taxon>
        <taxon>Bacillati</taxon>
        <taxon>Actinomycetota</taxon>
        <taxon>Actinomycetes</taxon>
        <taxon>Mycobacteriales</taxon>
        <taxon>Nocardiaceae</taxon>
        <taxon>Rhodococcus</taxon>
    </lineage>
</organism>
<keyword evidence="11" id="KW-1185">Reference proteome</keyword>
<dbReference type="PROSITE" id="PS50893">
    <property type="entry name" value="ABC_TRANSPORTER_2"/>
    <property type="match status" value="1"/>
</dbReference>
<feature type="domain" description="ABC transporter" evidence="8">
    <location>
        <begin position="370"/>
        <end position="606"/>
    </location>
</feature>
<dbReference type="InterPro" id="IPR003593">
    <property type="entry name" value="AAA+_ATPase"/>
</dbReference>
<keyword evidence="5 7" id="KW-1133">Transmembrane helix</keyword>
<dbReference type="InterPro" id="IPR039421">
    <property type="entry name" value="Type_1_exporter"/>
</dbReference>
<dbReference type="Gene3D" id="3.40.50.300">
    <property type="entry name" value="P-loop containing nucleotide triphosphate hydrolases"/>
    <property type="match status" value="1"/>
</dbReference>
<proteinExistence type="predicted"/>
<protein>
    <submittedName>
        <fullName evidence="10">ABC transporter ATP-binding protein/permease</fullName>
    </submittedName>
</protein>
<feature type="transmembrane region" description="Helical" evidence="7">
    <location>
        <begin position="171"/>
        <end position="188"/>
    </location>
</feature>
<dbReference type="InterPro" id="IPR027417">
    <property type="entry name" value="P-loop_NTPase"/>
</dbReference>
<dbReference type="SMART" id="SM00382">
    <property type="entry name" value="AAA"/>
    <property type="match status" value="1"/>
</dbReference>
<feature type="transmembrane region" description="Helical" evidence="7">
    <location>
        <begin position="48"/>
        <end position="74"/>
    </location>
</feature>
<reference evidence="10" key="1">
    <citation type="submission" date="2022-10" db="EMBL/GenBank/DDBJ databases">
        <title>Rhodococcus sp.75.</title>
        <authorList>
            <person name="Sun M."/>
        </authorList>
    </citation>
    <scope>NUCLEOTIDE SEQUENCE</scope>
    <source>
        <strain evidence="10">75</strain>
    </source>
</reference>
<name>A0ABY6NYX7_9NOCA</name>
<feature type="transmembrane region" description="Helical" evidence="7">
    <location>
        <begin position="194"/>
        <end position="210"/>
    </location>
</feature>
<keyword evidence="4 10" id="KW-0067">ATP-binding</keyword>
<dbReference type="InterPro" id="IPR017871">
    <property type="entry name" value="ABC_transporter-like_CS"/>
</dbReference>
<dbReference type="PROSITE" id="PS50929">
    <property type="entry name" value="ABC_TM1F"/>
    <property type="match status" value="1"/>
</dbReference>
<evidence type="ECO:0000256" key="2">
    <source>
        <dbReference type="ARBA" id="ARBA00022692"/>
    </source>
</evidence>
<evidence type="ECO:0000256" key="5">
    <source>
        <dbReference type="ARBA" id="ARBA00022989"/>
    </source>
</evidence>
<comment type="subcellular location">
    <subcellularLocation>
        <location evidence="1">Cell membrane</location>
        <topology evidence="1">Multi-pass membrane protein</topology>
    </subcellularLocation>
</comment>
<dbReference type="Pfam" id="PF00005">
    <property type="entry name" value="ABC_tran"/>
    <property type="match status" value="1"/>
</dbReference>
<evidence type="ECO:0000313" key="11">
    <source>
        <dbReference type="Proteomes" id="UP001164965"/>
    </source>
</evidence>
<dbReference type="GO" id="GO:0005524">
    <property type="term" value="F:ATP binding"/>
    <property type="evidence" value="ECO:0007669"/>
    <property type="project" value="UniProtKB-KW"/>
</dbReference>
<dbReference type="CDD" id="cd18546">
    <property type="entry name" value="ABC_6TM_Rv0194_D2_like"/>
    <property type="match status" value="1"/>
</dbReference>
<evidence type="ECO:0000259" key="8">
    <source>
        <dbReference type="PROSITE" id="PS50893"/>
    </source>
</evidence>
<dbReference type="SUPFAM" id="SSF52540">
    <property type="entry name" value="P-loop containing nucleoside triphosphate hydrolases"/>
    <property type="match status" value="1"/>
</dbReference>
<evidence type="ECO:0000256" key="4">
    <source>
        <dbReference type="ARBA" id="ARBA00022840"/>
    </source>
</evidence>
<dbReference type="Gene3D" id="1.20.1560.10">
    <property type="entry name" value="ABC transporter type 1, transmembrane domain"/>
    <property type="match status" value="1"/>
</dbReference>
<accession>A0ABY6NYX7</accession>
<dbReference type="PROSITE" id="PS00211">
    <property type="entry name" value="ABC_TRANSPORTER_1"/>
    <property type="match status" value="1"/>
</dbReference>
<evidence type="ECO:0000259" key="9">
    <source>
        <dbReference type="PROSITE" id="PS50929"/>
    </source>
</evidence>
<evidence type="ECO:0000313" key="10">
    <source>
        <dbReference type="EMBL" id="UZJ24251.1"/>
    </source>
</evidence>
<feature type="transmembrane region" description="Helical" evidence="7">
    <location>
        <begin position="271"/>
        <end position="296"/>
    </location>
</feature>
<evidence type="ECO:0000256" key="3">
    <source>
        <dbReference type="ARBA" id="ARBA00022741"/>
    </source>
</evidence>